<evidence type="ECO:0000259" key="3">
    <source>
        <dbReference type="Pfam" id="PF01855"/>
    </source>
</evidence>
<evidence type="ECO:0000259" key="2">
    <source>
        <dbReference type="Pfam" id="PF01558"/>
    </source>
</evidence>
<comment type="caution">
    <text evidence="5">The sequence shown here is derived from an EMBL/GenBank/DDBJ whole genome shotgun (WGS) entry which is preliminary data.</text>
</comment>
<proteinExistence type="predicted"/>
<evidence type="ECO:0008006" key="7">
    <source>
        <dbReference type="Google" id="ProtNLM"/>
    </source>
</evidence>
<dbReference type="Pfam" id="PF01558">
    <property type="entry name" value="POR"/>
    <property type="match status" value="1"/>
</dbReference>
<reference evidence="6" key="1">
    <citation type="journal article" date="2017" name="Proc. Natl. Acad. Sci. U.S.A.">
        <title>Simulation of Deepwater Horizon oil plume reveals substrate specialization within a complex community of hydrocarbon-degraders.</title>
        <authorList>
            <person name="Hu P."/>
            <person name="Dubinsky E.A."/>
            <person name="Probst A.J."/>
            <person name="Wang J."/>
            <person name="Sieber C.M.K."/>
            <person name="Tom L.M."/>
            <person name="Gardinali P."/>
            <person name="Banfield J.F."/>
            <person name="Atlas R.M."/>
            <person name="Andersen G.L."/>
        </authorList>
    </citation>
    <scope>NUCLEOTIDE SEQUENCE [LARGE SCALE GENOMIC DNA]</scope>
</reference>
<feature type="domain" description="Pyruvate/ketoisovalerate oxidoreductase catalytic" evidence="2">
    <location>
        <begin position="19"/>
        <end position="208"/>
    </location>
</feature>
<evidence type="ECO:0000313" key="6">
    <source>
        <dbReference type="Proteomes" id="UP000196531"/>
    </source>
</evidence>
<dbReference type="Pfam" id="PF01855">
    <property type="entry name" value="POR_N"/>
    <property type="match status" value="1"/>
</dbReference>
<organism evidence="5 6">
    <name type="scientific">Halobacteriovorax marinus</name>
    <dbReference type="NCBI Taxonomy" id="97084"/>
    <lineage>
        <taxon>Bacteria</taxon>
        <taxon>Pseudomonadati</taxon>
        <taxon>Bdellovibrionota</taxon>
        <taxon>Bacteriovoracia</taxon>
        <taxon>Bacteriovoracales</taxon>
        <taxon>Halobacteriovoraceae</taxon>
        <taxon>Halobacteriovorax</taxon>
    </lineage>
</organism>
<keyword evidence="1" id="KW-0560">Oxidoreductase</keyword>
<dbReference type="SUPFAM" id="SSF52922">
    <property type="entry name" value="TK C-terminal domain-like"/>
    <property type="match status" value="1"/>
</dbReference>
<dbReference type="GO" id="GO:0016903">
    <property type="term" value="F:oxidoreductase activity, acting on the aldehyde or oxo group of donors"/>
    <property type="evidence" value="ECO:0007669"/>
    <property type="project" value="InterPro"/>
</dbReference>
<evidence type="ECO:0000313" key="5">
    <source>
        <dbReference type="EMBL" id="OUR99717.1"/>
    </source>
</evidence>
<dbReference type="InterPro" id="IPR050722">
    <property type="entry name" value="Pyruvate:ferred/Flavod_OxRd"/>
</dbReference>
<protein>
    <recommendedName>
        <fullName evidence="7">2-oxoglutarate ferredoxin oxidoreductase subunit alpha</fullName>
    </recommendedName>
</protein>
<dbReference type="Pfam" id="PF17147">
    <property type="entry name" value="PFOR_II"/>
    <property type="match status" value="1"/>
</dbReference>
<dbReference type="Gene3D" id="3.40.920.10">
    <property type="entry name" value="Pyruvate-ferredoxin oxidoreductase, PFOR, domain III"/>
    <property type="match status" value="1"/>
</dbReference>
<evidence type="ECO:0000256" key="1">
    <source>
        <dbReference type="ARBA" id="ARBA00023002"/>
    </source>
</evidence>
<dbReference type="InterPro" id="IPR029061">
    <property type="entry name" value="THDP-binding"/>
</dbReference>
<dbReference type="Gene3D" id="3.40.50.970">
    <property type="match status" value="1"/>
</dbReference>
<dbReference type="Proteomes" id="UP000196531">
    <property type="component" value="Unassembled WGS sequence"/>
</dbReference>
<dbReference type="AlphaFoldDB" id="A0A1Y5FIN7"/>
<gene>
    <name evidence="5" type="ORF">A9Q84_01455</name>
</gene>
<evidence type="ECO:0000259" key="4">
    <source>
        <dbReference type="Pfam" id="PF17147"/>
    </source>
</evidence>
<feature type="domain" description="Pyruvate flavodoxin/ferredoxin oxidoreductase pyrimidine binding" evidence="3">
    <location>
        <begin position="259"/>
        <end position="469"/>
    </location>
</feature>
<dbReference type="EMBL" id="MAAO01000002">
    <property type="protein sequence ID" value="OUR99717.1"/>
    <property type="molecule type" value="Genomic_DNA"/>
</dbReference>
<dbReference type="NCBIfam" id="TIGR03710">
    <property type="entry name" value="OAFO_sf"/>
    <property type="match status" value="1"/>
</dbReference>
<dbReference type="Gene3D" id="3.40.50.920">
    <property type="match status" value="1"/>
</dbReference>
<dbReference type="InterPro" id="IPR009014">
    <property type="entry name" value="Transketo_C/PFOR_II"/>
</dbReference>
<dbReference type="PANTHER" id="PTHR32154">
    <property type="entry name" value="PYRUVATE-FLAVODOXIN OXIDOREDUCTASE-RELATED"/>
    <property type="match status" value="1"/>
</dbReference>
<sequence length="613" mass="67268">MANRIELESVVIRFSGDSGDGMQLTGTQFSNTSAFMGNDISTFPDFPAEIRAPQGTIAGVSGFQVKIGSTEIITPGDEADMLVAFNPAALKANIHSLKKGGTILVNTDAFSEKNIEKATYKNNPLDDGSLADYNLIQVPVDTQTIETLKDLDLDVKSKKRCKNFFALGICYFVYHRNLESTIEWVNDKFGKKTILASANILAMKAGYNMAITLESIVSTYTIPKARLTPGKYRQINGNTSTAWGFLRAAEAAGLPLYLGSYPITPASDILHELSKHKNFGVKTFQAEDEIAAICSAIGAALTGSIGLTTSSGPGITLKAEAIGLAVTYEIPLVIVNVQRGGPSTGLPTKTEQSDLYQALYGRNGESPLIVVAASRPNDCFHMAYEATRLALQHMSPVMLLNDGYVANGTEPWLLPDVDKDYAKIEHQLVDPEQIDVENFKWFARDEKTLVRKWAIPGMKGLEHRVGGLEKDFITGDVSYDPLNHEKMTHIRQEKIARVANNIPLQQIEGDESGDLLVVSWGGTYGSVQMAVRALQKQGKKISLIHLRYLNPMPKNIENILKKFKKVIVPELNLGQLKGIINIKFGVRAIGYNKVQGLPFKISELEEVFKKELN</sequence>
<dbReference type="FunFam" id="3.40.50.970:FF:000022">
    <property type="entry name" value="2-oxoglutarate ferredoxin oxidoreductase alpha subunit"/>
    <property type="match status" value="1"/>
</dbReference>
<dbReference type="SUPFAM" id="SSF53323">
    <property type="entry name" value="Pyruvate-ferredoxin oxidoreductase, PFOR, domain III"/>
    <property type="match status" value="1"/>
</dbReference>
<dbReference type="InterPro" id="IPR022367">
    <property type="entry name" value="2-oxoacid/accept_OxRdtase_asu"/>
</dbReference>
<dbReference type="SUPFAM" id="SSF52518">
    <property type="entry name" value="Thiamin diphosphate-binding fold (THDP-binding)"/>
    <property type="match status" value="1"/>
</dbReference>
<dbReference type="InterPro" id="IPR002880">
    <property type="entry name" value="Pyrv_Fd/Flavodoxin_OxRdtase_N"/>
</dbReference>
<dbReference type="InterPro" id="IPR002869">
    <property type="entry name" value="Pyrv_flavodox_OxRed_cen"/>
</dbReference>
<dbReference type="GO" id="GO:0006979">
    <property type="term" value="P:response to oxidative stress"/>
    <property type="evidence" value="ECO:0007669"/>
    <property type="project" value="TreeGrafter"/>
</dbReference>
<feature type="domain" description="Pyruvate:ferredoxin oxidoreductase core" evidence="4">
    <location>
        <begin position="514"/>
        <end position="575"/>
    </location>
</feature>
<dbReference type="InterPro" id="IPR033412">
    <property type="entry name" value="PFOR_II"/>
</dbReference>
<dbReference type="InterPro" id="IPR019752">
    <property type="entry name" value="Pyrv/ketoisovalerate_OxRed_cat"/>
</dbReference>
<accession>A0A1Y5FIN7</accession>
<name>A0A1Y5FIN7_9BACT</name>
<dbReference type="PANTHER" id="PTHR32154:SF20">
    <property type="entry name" value="2-OXOGLUTARATE OXIDOREDUCTASE SUBUNIT KORA"/>
    <property type="match status" value="1"/>
</dbReference>
<dbReference type="CDD" id="cd07034">
    <property type="entry name" value="TPP_PYR_PFOR_IOR-alpha_like"/>
    <property type="match status" value="1"/>
</dbReference>